<feature type="region of interest" description="Disordered" evidence="1">
    <location>
        <begin position="701"/>
        <end position="729"/>
    </location>
</feature>
<comment type="caution">
    <text evidence="2">The sequence shown here is derived from an EMBL/GenBank/DDBJ whole genome shotgun (WGS) entry which is preliminary data.</text>
</comment>
<feature type="region of interest" description="Disordered" evidence="1">
    <location>
        <begin position="1257"/>
        <end position="1291"/>
    </location>
</feature>
<feature type="region of interest" description="Disordered" evidence="1">
    <location>
        <begin position="1499"/>
        <end position="1526"/>
    </location>
</feature>
<feature type="region of interest" description="Disordered" evidence="1">
    <location>
        <begin position="776"/>
        <end position="795"/>
    </location>
</feature>
<feature type="region of interest" description="Disordered" evidence="1">
    <location>
        <begin position="826"/>
        <end position="851"/>
    </location>
</feature>
<feature type="region of interest" description="Disordered" evidence="1">
    <location>
        <begin position="78"/>
        <end position="98"/>
    </location>
</feature>
<feature type="compositionally biased region" description="Polar residues" evidence="1">
    <location>
        <begin position="833"/>
        <end position="846"/>
    </location>
</feature>
<dbReference type="Proteomes" id="UP000028828">
    <property type="component" value="Unassembled WGS sequence"/>
</dbReference>
<organism evidence="2 3">
    <name type="scientific">Toxoplasma gondii p89</name>
    <dbReference type="NCBI Taxonomy" id="943119"/>
    <lineage>
        <taxon>Eukaryota</taxon>
        <taxon>Sar</taxon>
        <taxon>Alveolata</taxon>
        <taxon>Apicomplexa</taxon>
        <taxon>Conoidasida</taxon>
        <taxon>Coccidia</taxon>
        <taxon>Eucoccidiorida</taxon>
        <taxon>Eimeriorina</taxon>
        <taxon>Sarcocystidae</taxon>
        <taxon>Toxoplasma</taxon>
    </lineage>
</organism>
<reference evidence="2 3" key="1">
    <citation type="submission" date="2014-03" db="EMBL/GenBank/DDBJ databases">
        <authorList>
            <person name="Sibley D."/>
            <person name="Venepally P."/>
            <person name="Karamycheva S."/>
            <person name="Hadjithomas M."/>
            <person name="Khan A."/>
            <person name="Brunk B."/>
            <person name="Roos D."/>
            <person name="Caler E."/>
            <person name="Lorenzi H."/>
        </authorList>
    </citation>
    <scope>NUCLEOTIDE SEQUENCE [LARGE SCALE GENOMIC DNA]</scope>
    <source>
        <strain evidence="3">p89</strain>
    </source>
</reference>
<evidence type="ECO:0000313" key="2">
    <source>
        <dbReference type="EMBL" id="KFG30120.1"/>
    </source>
</evidence>
<name>A0A086JDA2_TOXGO</name>
<accession>A0A086JDA2</accession>
<dbReference type="OrthoDB" id="331055at2759"/>
<protein>
    <submittedName>
        <fullName evidence="2">Uncharacterized protein</fullName>
    </submittedName>
</protein>
<feature type="compositionally biased region" description="Basic and acidic residues" evidence="1">
    <location>
        <begin position="1499"/>
        <end position="1515"/>
    </location>
</feature>
<gene>
    <name evidence="2" type="ORF">TGP89_297890</name>
</gene>
<feature type="region of interest" description="Disordered" evidence="1">
    <location>
        <begin position="992"/>
        <end position="1020"/>
    </location>
</feature>
<feature type="region of interest" description="Disordered" evidence="1">
    <location>
        <begin position="1088"/>
        <end position="1126"/>
    </location>
</feature>
<proteinExistence type="predicted"/>
<sequence length="1547" mass="168363">MRGVRPSCFTDCLHKPCFCLATNGGAPGLRVSHAPGGLHQQAPFRGANLDGFGGKQQTASRSVCSRCGAPFDRPYLTQRDSPCLPRNTRTRPNVARSQGVEDCVSSRVGFHGNADLPPSMTTCGFAHFPSGIISFPTSSAASIRQSNELSKCSFTDPDSVCIPAQHHGSPTHWDGPHRFLFRRRLTTLASTLSLSRSARKVPVYGTSQLSPREFRRQSLKLQRQGELFGYFAGLPYVSWRSLLRVLHLLVAKPFFRGQDLLALPVVCKRLGVSDFRVVDRLLAGAVVRPSMNFASPFSDSSDGQVTEEDRSCLRTGDTSTKPDPAYRAHAPTAARVALKKRPPFSLFVASLDDWPVQHHPHHMHAVQRLLAAICANLHNYTTPDLLLLFDGLTALGTPQGGDGSEVALPKLKRGLGQMPVEALEEFEVTLGLLLLQIRARLREGESAGGTGKDGESFFSSRNVLKAYEIVSRVAGVPPECWTSPFFAGARVRANAGAGGVLPSSAELTEGQLTVQKHALAKFLNTSPAARVGEAGETNDDFTCSPVHAVEDLLCLLGSRILADDVANEALLANVACSVSTVALDTISLVQASSIVAGSHSRRSPAYLALAYMRLAERQPPRPTAAAMAQEILKRVASMKLPVEKDGKTHWYTIRELLPSSGIPTEARHALITALSLAPPSVLPAFAGAVWRELEAGFKGERQSGVAASNDHRTGSFRGLSSPPSDGPSALSEATLVAALPLFSRCAILAVTIPRECRDTREELECTTGFSSQGRARGRELHSVDNVSSPHSDAKGVMCTRAPNGLLWLRRLSSVVELALKRQMERMQRDCSSTRDTSSPGEPQTLPTGRVCGAGWREDPVPGLESAVEVFCAADVGARLTKSLKSSLFWSRRSWKRSSLSGQRRQGKALRWPAAWLSATSLERGVVKKRLLDSFQWKRETVFRILTSVHRRFVLSRRLAELQLRQATFEAGPLLSDASLARLTALTSPTRSSEGEIVSCSSGQPHTSDPGVSVGERRRNKRSQLFRSERQSIHDWLVPHVIRVCPLHMSALYFQLLVNELATSCWRRACGSVDARGYGGKAASVRSESRCVKESREADSSGSDGARATWQGAQSVDSDSAKRSALSRTNAPVGDRLLLHALRIADHVRQRLDGIRRQLARQCRLSAAQQERVLISLPQFQQYNKELVLRDRHLDFSPFGKLFNLREPACGVRTSRDVLALVKVTNQHVSRAMASVATLQSSVQLWLSELQEVGRTGRGAGRVGAANDGEEAHLSGEKGAPSRGRSRGSPEMERVDIRNGLRNYCRELQEVTEALARSSRRCLYTAIVQIPLRRKTWVGPCQGEVEWATQQALAIMEADGARDRSGVSRLLEATENEEGRLPSAAGTGAVQTLASELAAGSGLRGCKEKPNGVGAADGKSTLSRMAEMNAIIQFMQPERGIVAWELRNPPRVVTARGRGLRGHHQGRWREGVEHRLGENAHDRSGGIPGMFARLRILKKSDAAESQRENSNEEHAGHTLQSSVNGESETITATVAGKKERFMVQVGAT</sequence>
<evidence type="ECO:0000256" key="1">
    <source>
        <dbReference type="SAM" id="MobiDB-lite"/>
    </source>
</evidence>
<feature type="compositionally biased region" description="Polar residues" evidence="1">
    <location>
        <begin position="1517"/>
        <end position="1526"/>
    </location>
</feature>
<feature type="compositionally biased region" description="Basic and acidic residues" evidence="1">
    <location>
        <begin position="1088"/>
        <end position="1098"/>
    </location>
</feature>
<dbReference type="EMBL" id="AEYI02002097">
    <property type="protein sequence ID" value="KFG30120.1"/>
    <property type="molecule type" value="Genomic_DNA"/>
</dbReference>
<dbReference type="VEuPathDB" id="ToxoDB:TGP89_297890"/>
<evidence type="ECO:0000313" key="3">
    <source>
        <dbReference type="Proteomes" id="UP000028828"/>
    </source>
</evidence>